<sequence length="94" mass="10777">MKIVGTLLVTLVVCLCINGLFGYPTTSKYTSYTSKNDLSTINYGTNKYFNTKYYGPSPTAQYRWTTQGHFVRSTPRNVKTTAKPKKSWFFKNKI</sequence>
<dbReference type="Proteomes" id="UP001347796">
    <property type="component" value="Unassembled WGS sequence"/>
</dbReference>
<keyword evidence="1" id="KW-0732">Signal</keyword>
<proteinExistence type="predicted"/>
<comment type="caution">
    <text evidence="2">The sequence shown here is derived from an EMBL/GenBank/DDBJ whole genome shotgun (WGS) entry which is preliminary data.</text>
</comment>
<keyword evidence="3" id="KW-1185">Reference proteome</keyword>
<gene>
    <name evidence="2" type="ORF">SNE40_013908</name>
</gene>
<evidence type="ECO:0000256" key="1">
    <source>
        <dbReference type="SAM" id="SignalP"/>
    </source>
</evidence>
<accession>A0AAN8JH62</accession>
<dbReference type="AlphaFoldDB" id="A0AAN8JH62"/>
<evidence type="ECO:0000313" key="3">
    <source>
        <dbReference type="Proteomes" id="UP001347796"/>
    </source>
</evidence>
<feature type="chain" id="PRO_5042893766" evidence="1">
    <location>
        <begin position="23"/>
        <end position="94"/>
    </location>
</feature>
<reference evidence="2 3" key="1">
    <citation type="submission" date="2024-01" db="EMBL/GenBank/DDBJ databases">
        <title>The genome of the rayed Mediterranean limpet Patella caerulea (Linnaeus, 1758).</title>
        <authorList>
            <person name="Anh-Thu Weber A."/>
            <person name="Halstead-Nussloch G."/>
        </authorList>
    </citation>
    <scope>NUCLEOTIDE SEQUENCE [LARGE SCALE GENOMIC DNA]</scope>
    <source>
        <strain evidence="2">AATW-2023a</strain>
        <tissue evidence="2">Whole specimen</tissue>
    </source>
</reference>
<protein>
    <submittedName>
        <fullName evidence="2">Uncharacterized protein</fullName>
    </submittedName>
</protein>
<dbReference type="EMBL" id="JAZGQO010000010">
    <property type="protein sequence ID" value="KAK6175445.1"/>
    <property type="molecule type" value="Genomic_DNA"/>
</dbReference>
<evidence type="ECO:0000313" key="2">
    <source>
        <dbReference type="EMBL" id="KAK6175445.1"/>
    </source>
</evidence>
<name>A0AAN8JH62_PATCE</name>
<feature type="signal peptide" evidence="1">
    <location>
        <begin position="1"/>
        <end position="22"/>
    </location>
</feature>
<organism evidence="2 3">
    <name type="scientific">Patella caerulea</name>
    <name type="common">Rayed Mediterranean limpet</name>
    <dbReference type="NCBI Taxonomy" id="87958"/>
    <lineage>
        <taxon>Eukaryota</taxon>
        <taxon>Metazoa</taxon>
        <taxon>Spiralia</taxon>
        <taxon>Lophotrochozoa</taxon>
        <taxon>Mollusca</taxon>
        <taxon>Gastropoda</taxon>
        <taxon>Patellogastropoda</taxon>
        <taxon>Patelloidea</taxon>
        <taxon>Patellidae</taxon>
        <taxon>Patella</taxon>
    </lineage>
</organism>